<keyword evidence="1 3" id="KW-0853">WD repeat</keyword>
<dbReference type="InterPro" id="IPR019775">
    <property type="entry name" value="WD40_repeat_CS"/>
</dbReference>
<dbReference type="SMART" id="SM00320">
    <property type="entry name" value="WD40"/>
    <property type="match status" value="3"/>
</dbReference>
<dbReference type="InterPro" id="IPR020472">
    <property type="entry name" value="WD40_PAC1"/>
</dbReference>
<evidence type="ECO:0000256" key="2">
    <source>
        <dbReference type="ARBA" id="ARBA00022737"/>
    </source>
</evidence>
<keyword evidence="5" id="KW-1185">Reference proteome</keyword>
<dbReference type="InterPro" id="IPR036322">
    <property type="entry name" value="WD40_repeat_dom_sf"/>
</dbReference>
<dbReference type="Proteomes" id="UP001235303">
    <property type="component" value="Unassembled WGS sequence"/>
</dbReference>
<dbReference type="PRINTS" id="PR00320">
    <property type="entry name" value="GPROTEINBRPT"/>
</dbReference>
<gene>
    <name evidence="4" type="ORF">PMG71_22345</name>
</gene>
<dbReference type="PANTHER" id="PTHR19848:SF8">
    <property type="entry name" value="F-BOX AND WD REPEAT DOMAIN CONTAINING 7"/>
    <property type="match status" value="1"/>
</dbReference>
<organism evidence="4 5">
    <name type="scientific">Roseofilum acuticapitatum BLCC-M154</name>
    <dbReference type="NCBI Taxonomy" id="3022444"/>
    <lineage>
        <taxon>Bacteria</taxon>
        <taxon>Bacillati</taxon>
        <taxon>Cyanobacteriota</taxon>
        <taxon>Cyanophyceae</taxon>
        <taxon>Desertifilales</taxon>
        <taxon>Desertifilaceae</taxon>
        <taxon>Roseofilum</taxon>
        <taxon>Roseofilum acuticapitatum</taxon>
    </lineage>
</organism>
<dbReference type="InterPro" id="IPR001680">
    <property type="entry name" value="WD40_rpt"/>
</dbReference>
<name>A0ABT7AZ33_9CYAN</name>
<reference evidence="4 5" key="1">
    <citation type="submission" date="2023-01" db="EMBL/GenBank/DDBJ databases">
        <title>Novel diversity within Roseofilum (Cyanobacteria; Desertifilaceae) from marine benthic mats with descriptions of four novel species.</title>
        <authorList>
            <person name="Wang Y."/>
            <person name="Berthold D.E."/>
            <person name="Hu J."/>
            <person name="Lefler F.W."/>
            <person name="Laughinghouse H.D. IV."/>
        </authorList>
    </citation>
    <scope>NUCLEOTIDE SEQUENCE [LARGE SCALE GENOMIC DNA]</scope>
    <source>
        <strain evidence="4 5">BLCC-M154</strain>
    </source>
</reference>
<feature type="repeat" description="WD" evidence="3">
    <location>
        <begin position="125"/>
        <end position="166"/>
    </location>
</feature>
<dbReference type="InterPro" id="IPR015943">
    <property type="entry name" value="WD40/YVTN_repeat-like_dom_sf"/>
</dbReference>
<dbReference type="Pfam" id="PF00400">
    <property type="entry name" value="WD40"/>
    <property type="match status" value="4"/>
</dbReference>
<evidence type="ECO:0000313" key="4">
    <source>
        <dbReference type="EMBL" id="MDJ1172173.1"/>
    </source>
</evidence>
<dbReference type="PROSITE" id="PS00678">
    <property type="entry name" value="WD_REPEATS_1"/>
    <property type="match status" value="1"/>
</dbReference>
<sequence length="200" mass="22091">MFNPAVEYQNYPILAGADHDGTIKIWDLQTECLMKTLNGHENKVEAIAFSPDGQFLVSGSDDCTVKVWQVSTGECIRTLEEHTEGVWSIAWSPNGQILASGCIPGDRGAVIKLWDVQKWQCLNTLEGHEHTVRSVAFTPDSQTLISGSADCTLRLWNVWTGQCSNILTIPRPYEGMNITRIGGLTEIQKQALMALGARED</sequence>
<dbReference type="PROSITE" id="PS50294">
    <property type="entry name" value="WD_REPEATS_REGION"/>
    <property type="match status" value="2"/>
</dbReference>
<evidence type="ECO:0000256" key="1">
    <source>
        <dbReference type="ARBA" id="ARBA00022574"/>
    </source>
</evidence>
<dbReference type="CDD" id="cd00200">
    <property type="entry name" value="WD40"/>
    <property type="match status" value="1"/>
</dbReference>
<evidence type="ECO:0000256" key="3">
    <source>
        <dbReference type="PROSITE-ProRule" id="PRU00221"/>
    </source>
</evidence>
<accession>A0ABT7AZ33</accession>
<dbReference type="Gene3D" id="2.130.10.10">
    <property type="entry name" value="YVTN repeat-like/Quinoprotein amine dehydrogenase"/>
    <property type="match status" value="1"/>
</dbReference>
<comment type="caution">
    <text evidence="4">The sequence shown here is derived from an EMBL/GenBank/DDBJ whole genome shotgun (WGS) entry which is preliminary data.</text>
</comment>
<keyword evidence="2" id="KW-0677">Repeat</keyword>
<feature type="repeat" description="WD" evidence="3">
    <location>
        <begin position="14"/>
        <end position="36"/>
    </location>
</feature>
<dbReference type="SUPFAM" id="SSF50978">
    <property type="entry name" value="WD40 repeat-like"/>
    <property type="match status" value="1"/>
</dbReference>
<evidence type="ECO:0000313" key="5">
    <source>
        <dbReference type="Proteomes" id="UP001235303"/>
    </source>
</evidence>
<dbReference type="RefSeq" id="WP_283755926.1">
    <property type="nucleotide sequence ID" value="NZ_JAQOSP010000146.1"/>
</dbReference>
<dbReference type="EMBL" id="JAQOSP010000146">
    <property type="protein sequence ID" value="MDJ1172173.1"/>
    <property type="molecule type" value="Genomic_DNA"/>
</dbReference>
<dbReference type="PANTHER" id="PTHR19848">
    <property type="entry name" value="WD40 REPEAT PROTEIN"/>
    <property type="match status" value="1"/>
</dbReference>
<feature type="repeat" description="WD" evidence="3">
    <location>
        <begin position="37"/>
        <end position="78"/>
    </location>
</feature>
<dbReference type="PROSITE" id="PS50082">
    <property type="entry name" value="WD_REPEATS_2"/>
    <property type="match status" value="3"/>
</dbReference>
<protein>
    <submittedName>
        <fullName evidence="4">WD40 repeat domain-containing protein</fullName>
    </submittedName>
</protein>
<proteinExistence type="predicted"/>